<comment type="caution">
    <text evidence="1">The sequence shown here is derived from an EMBL/GenBank/DDBJ whole genome shotgun (WGS) entry which is preliminary data.</text>
</comment>
<name>A0ACC2SSH8_9FUNG</name>
<reference evidence="1" key="1">
    <citation type="submission" date="2022-04" db="EMBL/GenBank/DDBJ databases">
        <title>Genome of the entomopathogenic fungus Entomophthora muscae.</title>
        <authorList>
            <person name="Elya C."/>
            <person name="Lovett B.R."/>
            <person name="Lee E."/>
            <person name="Macias A.M."/>
            <person name="Hajek A.E."/>
            <person name="De Bivort B.L."/>
            <person name="Kasson M.T."/>
            <person name="De Fine Licht H.H."/>
            <person name="Stajich J.E."/>
        </authorList>
    </citation>
    <scope>NUCLEOTIDE SEQUENCE</scope>
    <source>
        <strain evidence="1">Berkeley</strain>
    </source>
</reference>
<sequence>MKAAETLCNIDDPSLTQCDSEAQKDLVNTINLKETSATLKEASKGKAPGPEKLPIEAPK</sequence>
<evidence type="ECO:0000313" key="1">
    <source>
        <dbReference type="EMBL" id="KAJ9065072.1"/>
    </source>
</evidence>
<dbReference type="EMBL" id="QTSX02004384">
    <property type="protein sequence ID" value="KAJ9065072.1"/>
    <property type="molecule type" value="Genomic_DNA"/>
</dbReference>
<organism evidence="1 2">
    <name type="scientific">Entomophthora muscae</name>
    <dbReference type="NCBI Taxonomy" id="34485"/>
    <lineage>
        <taxon>Eukaryota</taxon>
        <taxon>Fungi</taxon>
        <taxon>Fungi incertae sedis</taxon>
        <taxon>Zoopagomycota</taxon>
        <taxon>Entomophthoromycotina</taxon>
        <taxon>Entomophthoromycetes</taxon>
        <taxon>Entomophthorales</taxon>
        <taxon>Entomophthoraceae</taxon>
        <taxon>Entomophthora</taxon>
    </lineage>
</organism>
<dbReference type="Proteomes" id="UP001165960">
    <property type="component" value="Unassembled WGS sequence"/>
</dbReference>
<gene>
    <name evidence="1" type="ORF">DSO57_1023596</name>
</gene>
<accession>A0ACC2SSH8</accession>
<proteinExistence type="predicted"/>
<evidence type="ECO:0000313" key="2">
    <source>
        <dbReference type="Proteomes" id="UP001165960"/>
    </source>
</evidence>
<keyword evidence="2" id="KW-1185">Reference proteome</keyword>
<protein>
    <submittedName>
        <fullName evidence="1">Uncharacterized protein</fullName>
    </submittedName>
</protein>